<dbReference type="InterPro" id="IPR004307">
    <property type="entry name" value="TspO_MBR"/>
</dbReference>
<evidence type="ECO:0000256" key="5">
    <source>
        <dbReference type="ARBA" id="ARBA00023136"/>
    </source>
</evidence>
<keyword evidence="8" id="KW-1185">Reference proteome</keyword>
<protein>
    <submittedName>
        <fullName evidence="9">Translocator protein</fullName>
    </submittedName>
</protein>
<organism evidence="9">
    <name type="scientific">Echinostoma caproni</name>
    <dbReference type="NCBI Taxonomy" id="27848"/>
    <lineage>
        <taxon>Eukaryota</taxon>
        <taxon>Metazoa</taxon>
        <taxon>Spiralia</taxon>
        <taxon>Lophotrochozoa</taxon>
        <taxon>Platyhelminthes</taxon>
        <taxon>Trematoda</taxon>
        <taxon>Digenea</taxon>
        <taxon>Plagiorchiida</taxon>
        <taxon>Echinostomata</taxon>
        <taxon>Echinostomatoidea</taxon>
        <taxon>Echinostomatidae</taxon>
        <taxon>Echinostoma</taxon>
    </lineage>
</organism>
<dbReference type="AlphaFoldDB" id="A0A183AQH8"/>
<dbReference type="GO" id="GO:0005741">
    <property type="term" value="C:mitochondrial outer membrane"/>
    <property type="evidence" value="ECO:0007669"/>
    <property type="project" value="TreeGrafter"/>
</dbReference>
<feature type="transmembrane region" description="Helical" evidence="6">
    <location>
        <begin position="179"/>
        <end position="199"/>
    </location>
</feature>
<keyword evidence="4 6" id="KW-1133">Transmembrane helix</keyword>
<feature type="transmembrane region" description="Helical" evidence="6">
    <location>
        <begin position="96"/>
        <end position="117"/>
    </location>
</feature>
<evidence type="ECO:0000256" key="6">
    <source>
        <dbReference type="SAM" id="Phobius"/>
    </source>
</evidence>
<dbReference type="WBParaSite" id="ECPE_0000924101-mRNA-1">
    <property type="protein sequence ID" value="ECPE_0000924101-mRNA-1"/>
    <property type="gene ID" value="ECPE_0000924101"/>
</dbReference>
<sequence>DPASSSSFTLRVSGDSASEARGAAGVGIALSVTAERLLLKWIPVNNRLCAAPTLDIRAIPFVGLPFLGSIYGRRVVARNMAWYDTLKRPSFAPPKWIFPPVWSALYMSMGVASYLVWRNASPDKVTLPLALYGGQLILNWSWTPIFFGAHKIKASVAVILSTLGMVVGCFFAFRPINELASNLMIPYIAWLSFASLVNIRTAMLNPQSDKID</sequence>
<gene>
    <name evidence="7" type="ORF">ECPE_LOCUS9213</name>
</gene>
<dbReference type="OrthoDB" id="8841220at2759"/>
<dbReference type="Proteomes" id="UP000272942">
    <property type="component" value="Unassembled WGS sequence"/>
</dbReference>
<dbReference type="FunFam" id="1.20.1260.100:FF:000001">
    <property type="entry name" value="translocator protein 2"/>
    <property type="match status" value="1"/>
</dbReference>
<comment type="similarity">
    <text evidence="2">Belongs to the TspO/BZRP family.</text>
</comment>
<accession>A0A183AQH8</accession>
<feature type="transmembrane region" description="Helical" evidence="6">
    <location>
        <begin position="129"/>
        <end position="147"/>
    </location>
</feature>
<dbReference type="GO" id="GO:0033013">
    <property type="term" value="P:tetrapyrrole metabolic process"/>
    <property type="evidence" value="ECO:0007669"/>
    <property type="project" value="UniProtKB-ARBA"/>
</dbReference>
<evidence type="ECO:0000313" key="9">
    <source>
        <dbReference type="WBParaSite" id="ECPE_0000924101-mRNA-1"/>
    </source>
</evidence>
<evidence type="ECO:0000256" key="4">
    <source>
        <dbReference type="ARBA" id="ARBA00022989"/>
    </source>
</evidence>
<keyword evidence="5 6" id="KW-0472">Membrane</keyword>
<evidence type="ECO:0000313" key="7">
    <source>
        <dbReference type="EMBL" id="VDP84988.1"/>
    </source>
</evidence>
<evidence type="ECO:0000256" key="2">
    <source>
        <dbReference type="ARBA" id="ARBA00007524"/>
    </source>
</evidence>
<evidence type="ECO:0000313" key="8">
    <source>
        <dbReference type="Proteomes" id="UP000272942"/>
    </source>
</evidence>
<evidence type="ECO:0000256" key="3">
    <source>
        <dbReference type="ARBA" id="ARBA00022692"/>
    </source>
</evidence>
<evidence type="ECO:0000256" key="1">
    <source>
        <dbReference type="ARBA" id="ARBA00004141"/>
    </source>
</evidence>
<feature type="transmembrane region" description="Helical" evidence="6">
    <location>
        <begin position="154"/>
        <end position="173"/>
    </location>
</feature>
<proteinExistence type="inferred from homology"/>
<dbReference type="InterPro" id="IPR038330">
    <property type="entry name" value="TspO/MBR-related_sf"/>
</dbReference>
<reference evidence="9" key="1">
    <citation type="submission" date="2016-06" db="UniProtKB">
        <authorList>
            <consortium name="WormBaseParasite"/>
        </authorList>
    </citation>
    <scope>IDENTIFICATION</scope>
</reference>
<keyword evidence="3 6" id="KW-0812">Transmembrane</keyword>
<dbReference type="Gene3D" id="1.20.1260.100">
    <property type="entry name" value="TspO/MBR protein"/>
    <property type="match status" value="1"/>
</dbReference>
<dbReference type="EMBL" id="UZAN01047079">
    <property type="protein sequence ID" value="VDP84988.1"/>
    <property type="molecule type" value="Genomic_DNA"/>
</dbReference>
<dbReference type="Pfam" id="PF03073">
    <property type="entry name" value="TspO_MBR"/>
    <property type="match status" value="1"/>
</dbReference>
<dbReference type="PANTHER" id="PTHR10057">
    <property type="entry name" value="PERIPHERAL-TYPE BENZODIAZEPINE RECEPTOR"/>
    <property type="match status" value="1"/>
</dbReference>
<dbReference type="PANTHER" id="PTHR10057:SF0">
    <property type="entry name" value="TRANSLOCATOR PROTEIN"/>
    <property type="match status" value="1"/>
</dbReference>
<reference evidence="7 8" key="2">
    <citation type="submission" date="2018-11" db="EMBL/GenBank/DDBJ databases">
        <authorList>
            <consortium name="Pathogen Informatics"/>
        </authorList>
    </citation>
    <scope>NUCLEOTIDE SEQUENCE [LARGE SCALE GENOMIC DNA]</scope>
    <source>
        <strain evidence="7 8">Egypt</strain>
    </source>
</reference>
<dbReference type="CDD" id="cd15904">
    <property type="entry name" value="TSPO_MBR"/>
    <property type="match status" value="1"/>
</dbReference>
<name>A0A183AQH8_9TREM</name>
<comment type="subcellular location">
    <subcellularLocation>
        <location evidence="1">Membrane</location>
        <topology evidence="1">Multi-pass membrane protein</topology>
    </subcellularLocation>
</comment>